<feature type="transmembrane region" description="Helical" evidence="6">
    <location>
        <begin position="124"/>
        <end position="144"/>
    </location>
</feature>
<feature type="transmembrane region" description="Helical" evidence="6">
    <location>
        <begin position="100"/>
        <end position="118"/>
    </location>
</feature>
<comment type="similarity">
    <text evidence="2">Belongs to the EamA transporter family.</text>
</comment>
<dbReference type="InterPro" id="IPR050638">
    <property type="entry name" value="AA-Vitamin_Transporters"/>
</dbReference>
<proteinExistence type="inferred from homology"/>
<keyword evidence="4 6" id="KW-1133">Transmembrane helix</keyword>
<feature type="domain" description="EamA" evidence="7">
    <location>
        <begin position="128"/>
        <end position="267"/>
    </location>
</feature>
<evidence type="ECO:0000313" key="9">
    <source>
        <dbReference type="Proteomes" id="UP001157126"/>
    </source>
</evidence>
<evidence type="ECO:0000256" key="6">
    <source>
        <dbReference type="SAM" id="Phobius"/>
    </source>
</evidence>
<feature type="transmembrane region" description="Helical" evidence="6">
    <location>
        <begin position="71"/>
        <end position="93"/>
    </location>
</feature>
<feature type="domain" description="EamA" evidence="7">
    <location>
        <begin position="2"/>
        <end position="115"/>
    </location>
</feature>
<evidence type="ECO:0000256" key="5">
    <source>
        <dbReference type="ARBA" id="ARBA00023136"/>
    </source>
</evidence>
<dbReference type="InterPro" id="IPR000620">
    <property type="entry name" value="EamA_dom"/>
</dbReference>
<dbReference type="PANTHER" id="PTHR32322:SF9">
    <property type="entry name" value="AMINO-ACID METABOLITE EFFLUX PUMP-RELATED"/>
    <property type="match status" value="1"/>
</dbReference>
<feature type="transmembrane region" description="Helical" evidence="6">
    <location>
        <begin position="226"/>
        <end position="246"/>
    </location>
</feature>
<dbReference type="InterPro" id="IPR037185">
    <property type="entry name" value="EmrE-like"/>
</dbReference>
<evidence type="ECO:0000259" key="7">
    <source>
        <dbReference type="Pfam" id="PF00892"/>
    </source>
</evidence>
<protein>
    <recommendedName>
        <fullName evidence="7">EamA domain-containing protein</fullName>
    </recommendedName>
</protein>
<comment type="caution">
    <text evidence="8">The sequence shown here is derived from an EMBL/GenBank/DDBJ whole genome shotgun (WGS) entry which is preliminary data.</text>
</comment>
<keyword evidence="9" id="KW-1185">Reference proteome</keyword>
<gene>
    <name evidence="8" type="ORF">GCM10025883_40830</name>
</gene>
<sequence>MGVNFLAIHASLEHFPPFLCAALRWTVIAIPTVMFVPRPKVATRWLVGYGVGFGILQFTFLYWAMAEGMPVGLASLVLQSSAPFTVLLGALLLRERISAIALIGAVIAVGGLAIVGSQRAAGATAWPFLLTVAGGFGWALGNLASRQARPQNPLHLTLWMSIVPPIPMFALSLLVEGPDRITRAMATSLRPEAVPALLGLLYTCLLATAMAGGIWTWLLREHPASSVAPFSMLVPVTGLTTAWLVLGEQPNAIEILGAAVVIGGVLMGSLTLRRHPTPHLKQPVTTRQ</sequence>
<evidence type="ECO:0000256" key="3">
    <source>
        <dbReference type="ARBA" id="ARBA00022692"/>
    </source>
</evidence>
<name>A0ABQ6IVR2_9MICO</name>
<evidence type="ECO:0000256" key="1">
    <source>
        <dbReference type="ARBA" id="ARBA00004141"/>
    </source>
</evidence>
<feature type="transmembrane region" description="Helical" evidence="6">
    <location>
        <begin position="156"/>
        <end position="175"/>
    </location>
</feature>
<dbReference type="Proteomes" id="UP001157126">
    <property type="component" value="Unassembled WGS sequence"/>
</dbReference>
<reference evidence="9" key="1">
    <citation type="journal article" date="2019" name="Int. J. Syst. Evol. Microbiol.">
        <title>The Global Catalogue of Microorganisms (GCM) 10K type strain sequencing project: providing services to taxonomists for standard genome sequencing and annotation.</title>
        <authorList>
            <consortium name="The Broad Institute Genomics Platform"/>
            <consortium name="The Broad Institute Genome Sequencing Center for Infectious Disease"/>
            <person name="Wu L."/>
            <person name="Ma J."/>
        </authorList>
    </citation>
    <scope>NUCLEOTIDE SEQUENCE [LARGE SCALE GENOMIC DNA]</scope>
    <source>
        <strain evidence="9">NBRC 113072</strain>
    </source>
</reference>
<keyword evidence="3 6" id="KW-0812">Transmembrane</keyword>
<dbReference type="SUPFAM" id="SSF103481">
    <property type="entry name" value="Multidrug resistance efflux transporter EmrE"/>
    <property type="match status" value="2"/>
</dbReference>
<evidence type="ECO:0000256" key="2">
    <source>
        <dbReference type="ARBA" id="ARBA00007362"/>
    </source>
</evidence>
<comment type="subcellular location">
    <subcellularLocation>
        <location evidence="1">Membrane</location>
        <topology evidence="1">Multi-pass membrane protein</topology>
    </subcellularLocation>
</comment>
<evidence type="ECO:0000313" key="8">
    <source>
        <dbReference type="EMBL" id="GMA42038.1"/>
    </source>
</evidence>
<feature type="transmembrane region" description="Helical" evidence="6">
    <location>
        <begin position="252"/>
        <end position="272"/>
    </location>
</feature>
<keyword evidence="5 6" id="KW-0472">Membrane</keyword>
<feature type="transmembrane region" description="Helical" evidence="6">
    <location>
        <begin position="195"/>
        <end position="219"/>
    </location>
</feature>
<evidence type="ECO:0000256" key="4">
    <source>
        <dbReference type="ARBA" id="ARBA00022989"/>
    </source>
</evidence>
<dbReference type="EMBL" id="BSUO01000001">
    <property type="protein sequence ID" value="GMA42038.1"/>
    <property type="molecule type" value="Genomic_DNA"/>
</dbReference>
<feature type="transmembrane region" description="Helical" evidence="6">
    <location>
        <begin position="46"/>
        <end position="65"/>
    </location>
</feature>
<accession>A0ABQ6IVR2</accession>
<organism evidence="8 9">
    <name type="scientific">Mobilicoccus caccae</name>
    <dbReference type="NCBI Taxonomy" id="1859295"/>
    <lineage>
        <taxon>Bacteria</taxon>
        <taxon>Bacillati</taxon>
        <taxon>Actinomycetota</taxon>
        <taxon>Actinomycetes</taxon>
        <taxon>Micrococcales</taxon>
        <taxon>Dermatophilaceae</taxon>
        <taxon>Mobilicoccus</taxon>
    </lineage>
</organism>
<feature type="transmembrane region" description="Helical" evidence="6">
    <location>
        <begin position="15"/>
        <end position="34"/>
    </location>
</feature>
<dbReference type="Pfam" id="PF00892">
    <property type="entry name" value="EamA"/>
    <property type="match status" value="2"/>
</dbReference>
<dbReference type="Gene3D" id="1.10.3730.20">
    <property type="match status" value="2"/>
</dbReference>
<dbReference type="PANTHER" id="PTHR32322">
    <property type="entry name" value="INNER MEMBRANE TRANSPORTER"/>
    <property type="match status" value="1"/>
</dbReference>